<comment type="caution">
    <text evidence="3">The sequence shown here is derived from an EMBL/GenBank/DDBJ whole genome shotgun (WGS) entry which is preliminary data.</text>
</comment>
<dbReference type="Gene3D" id="2.60.120.620">
    <property type="entry name" value="q2cbj1_9rhob like domain"/>
    <property type="match status" value="2"/>
</dbReference>
<feature type="region of interest" description="Disordered" evidence="1">
    <location>
        <begin position="314"/>
        <end position="344"/>
    </location>
</feature>
<evidence type="ECO:0000313" key="3">
    <source>
        <dbReference type="EMBL" id="KAJ8607743.1"/>
    </source>
</evidence>
<reference evidence="3" key="1">
    <citation type="submission" date="2023-01" db="EMBL/GenBank/DDBJ databases">
        <title>Metagenome sequencing of chrysophaentin producing Chrysophaeum taylorii.</title>
        <authorList>
            <person name="Davison J."/>
            <person name="Bewley C."/>
        </authorList>
    </citation>
    <scope>NUCLEOTIDE SEQUENCE</scope>
    <source>
        <strain evidence="3">NIES-1699</strain>
    </source>
</reference>
<feature type="region of interest" description="Disordered" evidence="1">
    <location>
        <begin position="1229"/>
        <end position="1252"/>
    </location>
</feature>
<dbReference type="InterPro" id="IPR003347">
    <property type="entry name" value="JmjC_dom"/>
</dbReference>
<accession>A0AAD7XP70</accession>
<dbReference type="PROSITE" id="PS51184">
    <property type="entry name" value="JMJC"/>
    <property type="match status" value="1"/>
</dbReference>
<keyword evidence="4" id="KW-1185">Reference proteome</keyword>
<name>A0AAD7XP70_9STRA</name>
<protein>
    <recommendedName>
        <fullName evidence="2">JmjC domain-containing protein</fullName>
    </recommendedName>
</protein>
<dbReference type="Proteomes" id="UP001230188">
    <property type="component" value="Unassembled WGS sequence"/>
</dbReference>
<dbReference type="EMBL" id="JAQMWT010000198">
    <property type="protein sequence ID" value="KAJ8607743.1"/>
    <property type="molecule type" value="Genomic_DNA"/>
</dbReference>
<dbReference type="Pfam" id="PF05721">
    <property type="entry name" value="PhyH"/>
    <property type="match status" value="1"/>
</dbReference>
<dbReference type="PANTHER" id="PTHR12461:SF105">
    <property type="entry name" value="HYPOXIA-INDUCIBLE FACTOR 1-ALPHA INHIBITOR"/>
    <property type="match status" value="1"/>
</dbReference>
<dbReference type="SMART" id="SM00558">
    <property type="entry name" value="JmjC"/>
    <property type="match status" value="1"/>
</dbReference>
<evidence type="ECO:0000259" key="2">
    <source>
        <dbReference type="PROSITE" id="PS51184"/>
    </source>
</evidence>
<feature type="region of interest" description="Disordered" evidence="1">
    <location>
        <begin position="1271"/>
        <end position="1292"/>
    </location>
</feature>
<feature type="domain" description="JmjC" evidence="2">
    <location>
        <begin position="430"/>
        <end position="591"/>
    </location>
</feature>
<dbReference type="SUPFAM" id="SSF51197">
    <property type="entry name" value="Clavaminate synthase-like"/>
    <property type="match status" value="2"/>
</dbReference>
<sequence length="1371" mass="151050">MWRVKRGVLSESTIDALRAEAEALAALEAPSFENGCVLEPVRDDVRGEAWRADEVAYGLARKVAPSAAVREALFETLARVASEFFGEAVVLFNEHYVVKPANSEVEFGWHRDGDLQLASTYCRDEYVSCWCALDPATPENGCLVVRDGALPCAAGDVVVLSSRCEHRSGPNETPGPRRAFYAQYASRPIATPSGVLRLAIPCRGGLTLADAAVCDLERVDPALATFARLARDLETDRDAWRAVLDGCWAALHDPDRHWTAAPREFRRAYAVASIYYAETLDDSEEARIRSLDLGLMMDDGSTRAALLERVAELERQRPPPPPRPLFAAADKGSSPRPLTGTVDLPTVEKPSVETFRVSHFEPRKPCRILEAMPWPALRKWRDLDYLRRVAGHRVVPIEIGDHYLADDWTEKVMTLSEFVETRILGQEKIGYLAQHALFDQVPALRADVALPDYCALGDGVEPRLNAWFGPPGTVSPLHHDRYHNLLCQVLGVKYVRLYAPRLDQHLYPRDPASLHAVSSQIVDIDRVDQVKFPRFKDAPYSDCRLAPGEILYIPPHTWHYIEASETSFSVGLDLVVVEYICMWTTAWTTSCATRPAAAAADPSSAIVARLARLIPSIRRPAASTFFRARSTAATPAIHRNPATATGSGSSRRATAATSLSFWKAARVGKRFWRASADTATGHWKPAPSRNNWRPSSPERVVVVVKHCARARRRHHLHWLLEVRKVRTILACHRLRRRRHRPLEAFPLENHLEACLRRRHLRRLAKAHLTKRSRKAVEDPPPRLALEGPPTRLTAGIADDPRSSSGFSTSTPSSPSAERLALGGNKNEVVATAILENDDDDDDDYEEYGGPFLEAAREGRGEKNNKALRSEELTLDDETHVVTTPSSRRVSTLSDAEEPSSSALADSGTSALDEAHEARVRCVAETVRMRLAEVEQRTVESAARSASLGAILRACLFAHGRQIVGDGKGTLASDWARDEVMGRAFRQYADDGGRIGLAEWLDFVGDARCCGGDVATKVFRVVALERAAGACDDGSVCEDDARREATEALVASGVHDVQLDFSGFYGLLRELVERRRDTFEAFAHAYVVPVVACGRGAARASPSRLVNASDAPRVARLARDFLPNLWRLFTLYAQDERGHTAPACRGDFPHLAQAAEHAIAGTELADFEPLSADFASMAARIQARYPDKRLALSVSEDRFARVCEHLALAPDVAPLARVRLAFRVARRPRVEAARPKAPTPKRAPRVSRATRPTVAHKRRVLAVAAHTSLLHSSPTRFSPKRSSPVRLSSPNDDDAASSSSCCPGLSFCEFVEALADVADAGLSERKVLAKKYPTTYARVAALLAVWGAADARKLDDLAACIASHLSERRRRR</sequence>
<gene>
    <name evidence="3" type="ORF">CTAYLR_008608</name>
</gene>
<dbReference type="Pfam" id="PF13621">
    <property type="entry name" value="Cupin_8"/>
    <property type="match status" value="1"/>
</dbReference>
<feature type="region of interest" description="Disordered" evidence="1">
    <location>
        <begin position="766"/>
        <end position="823"/>
    </location>
</feature>
<proteinExistence type="predicted"/>
<dbReference type="InterPro" id="IPR041667">
    <property type="entry name" value="Cupin_8"/>
</dbReference>
<dbReference type="PANTHER" id="PTHR12461">
    <property type="entry name" value="HYPOXIA-INDUCIBLE FACTOR 1 ALPHA INHIBITOR-RELATED"/>
    <property type="match status" value="1"/>
</dbReference>
<evidence type="ECO:0000313" key="4">
    <source>
        <dbReference type="Proteomes" id="UP001230188"/>
    </source>
</evidence>
<dbReference type="InterPro" id="IPR008775">
    <property type="entry name" value="Phytyl_CoA_dOase-like"/>
</dbReference>
<feature type="region of interest" description="Disordered" evidence="1">
    <location>
        <begin position="883"/>
        <end position="909"/>
    </location>
</feature>
<organism evidence="3 4">
    <name type="scientific">Chrysophaeum taylorii</name>
    <dbReference type="NCBI Taxonomy" id="2483200"/>
    <lineage>
        <taxon>Eukaryota</taxon>
        <taxon>Sar</taxon>
        <taxon>Stramenopiles</taxon>
        <taxon>Ochrophyta</taxon>
        <taxon>Pelagophyceae</taxon>
        <taxon>Pelagomonadales</taxon>
        <taxon>Pelagomonadaceae</taxon>
        <taxon>Chrysophaeum</taxon>
    </lineage>
</organism>
<evidence type="ECO:0000256" key="1">
    <source>
        <dbReference type="SAM" id="MobiDB-lite"/>
    </source>
</evidence>
<dbReference type="Gene3D" id="2.60.120.650">
    <property type="entry name" value="Cupin"/>
    <property type="match status" value="1"/>
</dbReference>
<feature type="compositionally biased region" description="Low complexity" evidence="1">
    <location>
        <begin position="802"/>
        <end position="815"/>
    </location>
</feature>